<dbReference type="Proteomes" id="UP000053831">
    <property type="component" value="Unassembled WGS sequence"/>
</dbReference>
<name>A0A0M9VTF8_ESCWE</name>
<keyword evidence="3" id="KW-1185">Reference proteome</keyword>
<dbReference type="STRING" id="150374.A0A0M9VTF8"/>
<dbReference type="EMBL" id="LGSR01000020">
    <property type="protein sequence ID" value="KOS18763.1"/>
    <property type="molecule type" value="Genomic_DNA"/>
</dbReference>
<comment type="caution">
    <text evidence="2">The sequence shown here is derived from an EMBL/GenBank/DDBJ whole genome shotgun (WGS) entry which is preliminary data.</text>
</comment>
<dbReference type="AlphaFoldDB" id="A0A0M9VTF8"/>
<feature type="signal peptide" evidence="1">
    <location>
        <begin position="1"/>
        <end position="21"/>
    </location>
</feature>
<evidence type="ECO:0000313" key="2">
    <source>
        <dbReference type="EMBL" id="KOS18763.1"/>
    </source>
</evidence>
<dbReference type="OrthoDB" id="4950117at2759"/>
<keyword evidence="1" id="KW-0732">Signal</keyword>
<evidence type="ECO:0000256" key="1">
    <source>
        <dbReference type="SAM" id="SignalP"/>
    </source>
</evidence>
<proteinExistence type="predicted"/>
<feature type="chain" id="PRO_5005839294" evidence="1">
    <location>
        <begin position="22"/>
        <end position="216"/>
    </location>
</feature>
<accession>A0A0M9VTF8</accession>
<evidence type="ECO:0000313" key="3">
    <source>
        <dbReference type="Proteomes" id="UP000053831"/>
    </source>
</evidence>
<sequence>MKTVTALSSILLLLLARGAVASPPGPRDVDACCCCVPGKNVISCTNAIKAKDCVCLAVVCPKGAPTIWEKPKRPQATSTVTLAPDMGLGPAEPAADYRHHPTAPVSAEASILTAAPSPQAPLKDIVLVESRVAAPTLPVAPPAELEVEVEVEAGGSSELAPCCCCDVRHENYSCHMRKKRDCFCGQVVCPSRAPTVWNNDDAEPTAGVTQRIGTVW</sequence>
<gene>
    <name evidence="2" type="ORF">ESCO_000203</name>
</gene>
<reference evidence="2 3" key="1">
    <citation type="submission" date="2015-07" db="EMBL/GenBank/DDBJ databases">
        <title>The genome of the fungus Escovopsis weberi, a specialized disease agent of ant agriculture.</title>
        <authorList>
            <person name="de Man T.J."/>
            <person name="Stajich J.E."/>
            <person name="Kubicek C.P."/>
            <person name="Chenthamara K."/>
            <person name="Atanasova L."/>
            <person name="Druzhinina I.S."/>
            <person name="Birnbaum S."/>
            <person name="Barribeau S.M."/>
            <person name="Teiling C."/>
            <person name="Suen G."/>
            <person name="Currie C."/>
            <person name="Gerardo N.M."/>
        </authorList>
    </citation>
    <scope>NUCLEOTIDE SEQUENCE [LARGE SCALE GENOMIC DNA]</scope>
</reference>
<organism evidence="2 3">
    <name type="scientific">Escovopsis weberi</name>
    <dbReference type="NCBI Taxonomy" id="150374"/>
    <lineage>
        <taxon>Eukaryota</taxon>
        <taxon>Fungi</taxon>
        <taxon>Dikarya</taxon>
        <taxon>Ascomycota</taxon>
        <taxon>Pezizomycotina</taxon>
        <taxon>Sordariomycetes</taxon>
        <taxon>Hypocreomycetidae</taxon>
        <taxon>Hypocreales</taxon>
        <taxon>Hypocreaceae</taxon>
        <taxon>Escovopsis</taxon>
    </lineage>
</organism>
<protein>
    <submittedName>
        <fullName evidence="2">Uncharacterized protein</fullName>
    </submittedName>
</protein>